<evidence type="ECO:0000256" key="3">
    <source>
        <dbReference type="ARBA" id="ARBA00022598"/>
    </source>
</evidence>
<feature type="region of interest" description="Disordered" evidence="9">
    <location>
        <begin position="1"/>
        <end position="96"/>
    </location>
</feature>
<evidence type="ECO:0000313" key="12">
    <source>
        <dbReference type="Proteomes" id="UP000237347"/>
    </source>
</evidence>
<dbReference type="PANTHER" id="PTHR11946:SF109">
    <property type="entry name" value="VALINE--TRNA LIGASE"/>
    <property type="match status" value="1"/>
</dbReference>
<dbReference type="EMBL" id="PKMF04000518">
    <property type="protein sequence ID" value="KAK7827629.1"/>
    <property type="molecule type" value="Genomic_DNA"/>
</dbReference>
<keyword evidence="3 11" id="KW-0436">Ligase</keyword>
<evidence type="ECO:0000256" key="2">
    <source>
        <dbReference type="ARBA" id="ARBA00013169"/>
    </source>
</evidence>
<dbReference type="GO" id="GO:0005524">
    <property type="term" value="F:ATP binding"/>
    <property type="evidence" value="ECO:0007669"/>
    <property type="project" value="UniProtKB-KW"/>
</dbReference>
<dbReference type="InterPro" id="IPR009080">
    <property type="entry name" value="tRNAsynth_Ia_anticodon-bd"/>
</dbReference>
<accession>A0AAW0JKZ5</accession>
<evidence type="ECO:0000256" key="7">
    <source>
        <dbReference type="ARBA" id="ARBA00023146"/>
    </source>
</evidence>
<dbReference type="InterPro" id="IPR033705">
    <property type="entry name" value="Anticodon_Ia_Val"/>
</dbReference>
<protein>
    <recommendedName>
        <fullName evidence="2">valine--tRNA ligase</fullName>
        <ecNumber evidence="2">6.1.1.9</ecNumber>
    </recommendedName>
    <alternativeName>
        <fullName evidence="8">Valyl-tRNA synthetase</fullName>
    </alternativeName>
</protein>
<keyword evidence="12" id="KW-1185">Reference proteome</keyword>
<evidence type="ECO:0000256" key="9">
    <source>
        <dbReference type="SAM" id="MobiDB-lite"/>
    </source>
</evidence>
<comment type="caution">
    <text evidence="11">The sequence shown here is derived from an EMBL/GenBank/DDBJ whole genome shotgun (WGS) entry which is preliminary data.</text>
</comment>
<evidence type="ECO:0000256" key="1">
    <source>
        <dbReference type="ARBA" id="ARBA00005594"/>
    </source>
</evidence>
<dbReference type="Proteomes" id="UP000237347">
    <property type="component" value="Unassembled WGS sequence"/>
</dbReference>
<organism evidence="11 12">
    <name type="scientific">Quercus suber</name>
    <name type="common">Cork oak</name>
    <dbReference type="NCBI Taxonomy" id="58331"/>
    <lineage>
        <taxon>Eukaryota</taxon>
        <taxon>Viridiplantae</taxon>
        <taxon>Streptophyta</taxon>
        <taxon>Embryophyta</taxon>
        <taxon>Tracheophyta</taxon>
        <taxon>Spermatophyta</taxon>
        <taxon>Magnoliopsida</taxon>
        <taxon>eudicotyledons</taxon>
        <taxon>Gunneridae</taxon>
        <taxon>Pentapetalae</taxon>
        <taxon>rosids</taxon>
        <taxon>fabids</taxon>
        <taxon>Fagales</taxon>
        <taxon>Fagaceae</taxon>
        <taxon>Quercus</taxon>
    </lineage>
</organism>
<dbReference type="InterPro" id="IPR013155">
    <property type="entry name" value="M/V/L/I-tRNA-synth_anticd-bd"/>
</dbReference>
<dbReference type="GO" id="GO:0005829">
    <property type="term" value="C:cytosol"/>
    <property type="evidence" value="ECO:0007669"/>
    <property type="project" value="TreeGrafter"/>
</dbReference>
<evidence type="ECO:0000256" key="5">
    <source>
        <dbReference type="ARBA" id="ARBA00022840"/>
    </source>
</evidence>
<dbReference type="SUPFAM" id="SSF47323">
    <property type="entry name" value="Anticodon-binding domain of a subclass of class I aminoacyl-tRNA synthetases"/>
    <property type="match status" value="1"/>
</dbReference>
<proteinExistence type="inferred from homology"/>
<dbReference type="EC" id="6.1.1.9" evidence="2"/>
<dbReference type="GO" id="GO:0004832">
    <property type="term" value="F:valine-tRNA ligase activity"/>
    <property type="evidence" value="ECO:0007669"/>
    <property type="project" value="UniProtKB-EC"/>
</dbReference>
<keyword evidence="4" id="KW-0547">Nucleotide-binding</keyword>
<feature type="domain" description="Methionyl/Valyl/Leucyl/Isoleucyl-tRNA synthetase anticodon-binding" evidence="10">
    <location>
        <begin position="142"/>
        <end position="218"/>
    </location>
</feature>
<dbReference type="Gene3D" id="1.10.730.10">
    <property type="entry name" value="Isoleucyl-tRNA Synthetase, Domain 1"/>
    <property type="match status" value="1"/>
</dbReference>
<sequence length="235" mass="26368">MHHKTPSYPPTSSSAPTLPIDPPCTEPMTMIPTSDLYTEHHYPPTSSSSDPLGPPIGIDTLQLDTNVPDEHLPHQPSPPRGRAQRVRRAPTCGTGGHKIGHKSSFMWCNKLRNAVRFAMTKLGDDYVPPTNVNPNDLSFSCQWILSVLNRAIFKTIAALESYKFSDVAIKPFFARSDPRFETDKSFAQDKLWLCLDNGLRLLHPFMPYVMEKLWKCLPSSRDGTNKRGLGELLKL</sequence>
<name>A0AAW0JKZ5_QUESU</name>
<dbReference type="GO" id="GO:0006438">
    <property type="term" value="P:valyl-tRNA aminoacylation"/>
    <property type="evidence" value="ECO:0007669"/>
    <property type="project" value="InterPro"/>
</dbReference>
<dbReference type="PANTHER" id="PTHR11946">
    <property type="entry name" value="VALYL-TRNA SYNTHETASES"/>
    <property type="match status" value="1"/>
</dbReference>
<evidence type="ECO:0000256" key="6">
    <source>
        <dbReference type="ARBA" id="ARBA00022917"/>
    </source>
</evidence>
<evidence type="ECO:0000256" key="4">
    <source>
        <dbReference type="ARBA" id="ARBA00022741"/>
    </source>
</evidence>
<evidence type="ECO:0000259" key="10">
    <source>
        <dbReference type="Pfam" id="PF08264"/>
    </source>
</evidence>
<evidence type="ECO:0000256" key="8">
    <source>
        <dbReference type="ARBA" id="ARBA00029936"/>
    </source>
</evidence>
<comment type="similarity">
    <text evidence="1">Belongs to the class-I aminoacyl-tRNA synthetase family.</text>
</comment>
<keyword evidence="7" id="KW-0030">Aminoacyl-tRNA synthetase</keyword>
<dbReference type="Pfam" id="PF08264">
    <property type="entry name" value="Anticodon_1"/>
    <property type="match status" value="1"/>
</dbReference>
<reference evidence="11 12" key="1">
    <citation type="journal article" date="2018" name="Sci. Data">
        <title>The draft genome sequence of cork oak.</title>
        <authorList>
            <person name="Ramos A.M."/>
            <person name="Usie A."/>
            <person name="Barbosa P."/>
            <person name="Barros P.M."/>
            <person name="Capote T."/>
            <person name="Chaves I."/>
            <person name="Simoes F."/>
            <person name="Abreu I."/>
            <person name="Carrasquinho I."/>
            <person name="Faro C."/>
            <person name="Guimaraes J.B."/>
            <person name="Mendonca D."/>
            <person name="Nobrega F."/>
            <person name="Rodrigues L."/>
            <person name="Saibo N.J.M."/>
            <person name="Varela M.C."/>
            <person name="Egas C."/>
            <person name="Matos J."/>
            <person name="Miguel C.M."/>
            <person name="Oliveira M.M."/>
            <person name="Ricardo C.P."/>
            <person name="Goncalves S."/>
        </authorList>
    </citation>
    <scope>NUCLEOTIDE SEQUENCE [LARGE SCALE GENOMIC DNA]</scope>
    <source>
        <strain evidence="12">cv. HL8</strain>
    </source>
</reference>
<keyword evidence="5" id="KW-0067">ATP-binding</keyword>
<evidence type="ECO:0000313" key="11">
    <source>
        <dbReference type="EMBL" id="KAK7827629.1"/>
    </source>
</evidence>
<keyword evidence="6" id="KW-0648">Protein biosynthesis</keyword>
<dbReference type="InterPro" id="IPR002303">
    <property type="entry name" value="Valyl-tRNA_ligase"/>
</dbReference>
<gene>
    <name evidence="11" type="primary">TWN2_7</name>
    <name evidence="11" type="ORF">CFP56_030934</name>
</gene>
<dbReference type="CDD" id="cd07962">
    <property type="entry name" value="Anticodon_Ia_Val"/>
    <property type="match status" value="1"/>
</dbReference>
<dbReference type="AlphaFoldDB" id="A0AAW0JKZ5"/>